<evidence type="ECO:0000313" key="1">
    <source>
        <dbReference type="EMBL" id="TYI09853.1"/>
    </source>
</evidence>
<proteinExistence type="predicted"/>
<dbReference type="EMBL" id="CM017618">
    <property type="protein sequence ID" value="TYI09853.1"/>
    <property type="molecule type" value="Genomic_DNA"/>
</dbReference>
<name>A0A5D2P278_GOSTO</name>
<dbReference type="AlphaFoldDB" id="A0A5D2P278"/>
<keyword evidence="2" id="KW-1185">Reference proteome</keyword>
<accession>A0A5D2P278</accession>
<reference evidence="1 2" key="1">
    <citation type="submission" date="2019-07" db="EMBL/GenBank/DDBJ databases">
        <title>WGS assembly of Gossypium tomentosum.</title>
        <authorList>
            <person name="Chen Z.J."/>
            <person name="Sreedasyam A."/>
            <person name="Ando A."/>
            <person name="Song Q."/>
            <person name="De L."/>
            <person name="Hulse-Kemp A."/>
            <person name="Ding M."/>
            <person name="Ye W."/>
            <person name="Kirkbride R."/>
            <person name="Jenkins J."/>
            <person name="Plott C."/>
            <person name="Lovell J."/>
            <person name="Lin Y.-M."/>
            <person name="Vaughn R."/>
            <person name="Liu B."/>
            <person name="Li W."/>
            <person name="Simpson S."/>
            <person name="Scheffler B."/>
            <person name="Saski C."/>
            <person name="Grover C."/>
            <person name="Hu G."/>
            <person name="Conover J."/>
            <person name="Carlson J."/>
            <person name="Shu S."/>
            <person name="Boston L."/>
            <person name="Williams M."/>
            <person name="Peterson D."/>
            <person name="Mcgee K."/>
            <person name="Jones D."/>
            <person name="Wendel J."/>
            <person name="Stelly D."/>
            <person name="Grimwood J."/>
            <person name="Schmutz J."/>
        </authorList>
    </citation>
    <scope>NUCLEOTIDE SEQUENCE [LARGE SCALE GENOMIC DNA]</scope>
    <source>
        <strain evidence="1">7179.01</strain>
    </source>
</reference>
<organism evidence="1 2">
    <name type="scientific">Gossypium tomentosum</name>
    <name type="common">Hawaiian cotton</name>
    <name type="synonym">Gossypium sandvicense</name>
    <dbReference type="NCBI Taxonomy" id="34277"/>
    <lineage>
        <taxon>Eukaryota</taxon>
        <taxon>Viridiplantae</taxon>
        <taxon>Streptophyta</taxon>
        <taxon>Embryophyta</taxon>
        <taxon>Tracheophyta</taxon>
        <taxon>Spermatophyta</taxon>
        <taxon>Magnoliopsida</taxon>
        <taxon>eudicotyledons</taxon>
        <taxon>Gunneridae</taxon>
        <taxon>Pentapetalae</taxon>
        <taxon>rosids</taxon>
        <taxon>malvids</taxon>
        <taxon>Malvales</taxon>
        <taxon>Malvaceae</taxon>
        <taxon>Malvoideae</taxon>
        <taxon>Gossypium</taxon>
    </lineage>
</organism>
<gene>
    <name evidence="1" type="ORF">ES332_A09G099600v1</name>
</gene>
<protein>
    <submittedName>
        <fullName evidence="1">Uncharacterized protein</fullName>
    </submittedName>
</protein>
<dbReference type="Proteomes" id="UP000322667">
    <property type="component" value="Chromosome A09"/>
</dbReference>
<evidence type="ECO:0000313" key="2">
    <source>
        <dbReference type="Proteomes" id="UP000322667"/>
    </source>
</evidence>
<sequence length="78" mass="8408">MARLLSPKIDLLRLILANAESPFHSVADNARAVTRFHRRRHHSRKPGTGYRACDGTWREAYGGVGVAVAPGGRTGLGG</sequence>